<keyword evidence="9" id="KW-0443">Lipid metabolism</keyword>
<feature type="domain" description="Choline/carnitine acyltransferase" evidence="20">
    <location>
        <begin position="60"/>
        <end position="630"/>
    </location>
</feature>
<evidence type="ECO:0000256" key="9">
    <source>
        <dbReference type="ARBA" id="ARBA00023098"/>
    </source>
</evidence>
<keyword evidence="5 19" id="KW-0808">Transferase</keyword>
<dbReference type="InParanoid" id="Q75EF7"/>
<accession>Q75EF7</accession>
<evidence type="ECO:0000256" key="19">
    <source>
        <dbReference type="RuleBase" id="RU003801"/>
    </source>
</evidence>
<comment type="catalytic activity">
    <reaction evidence="14">
        <text>(R)-carnitine + acetyl-CoA = O-acetyl-(R)-carnitine + CoA</text>
        <dbReference type="Rhea" id="RHEA:21136"/>
        <dbReference type="ChEBI" id="CHEBI:16347"/>
        <dbReference type="ChEBI" id="CHEBI:57287"/>
        <dbReference type="ChEBI" id="CHEBI:57288"/>
        <dbReference type="ChEBI" id="CHEBI:57589"/>
        <dbReference type="EC" id="2.3.1.7"/>
    </reaction>
</comment>
<dbReference type="STRING" id="284811.Q75EF7"/>
<reference evidence="21 22" key="1">
    <citation type="journal article" date="2004" name="Science">
        <title>The Ashbya gossypii genome as a tool for mapping the ancient Saccharomyces cerevisiae genome.</title>
        <authorList>
            <person name="Dietrich F.S."/>
            <person name="Voegeli S."/>
            <person name="Brachat S."/>
            <person name="Lerch A."/>
            <person name="Gates K."/>
            <person name="Steiner S."/>
            <person name="Mohr C."/>
            <person name="Pohlmann R."/>
            <person name="Luedi P."/>
            <person name="Choi S."/>
            <person name="Wing R.A."/>
            <person name="Flavier A."/>
            <person name="Gaffney T.D."/>
            <person name="Philippsen P."/>
        </authorList>
    </citation>
    <scope>NUCLEOTIDE SEQUENCE [LARGE SCALE GENOMIC DNA]</scope>
    <source>
        <strain evidence="22">ATCC 10895 / CBS 109.51 / FGSC 9923 / NRRL Y-1056</strain>
    </source>
</reference>
<dbReference type="PANTHER" id="PTHR22589">
    <property type="entry name" value="CARNITINE O-ACYLTRANSFERASE"/>
    <property type="match status" value="1"/>
</dbReference>
<comment type="similarity">
    <text evidence="3 19">Belongs to the carnitine/choline acetyltransferase family.</text>
</comment>
<keyword evidence="7" id="KW-0276">Fatty acid metabolism</keyword>
<evidence type="ECO:0000256" key="3">
    <source>
        <dbReference type="ARBA" id="ARBA00005232"/>
    </source>
</evidence>
<evidence type="ECO:0000256" key="12">
    <source>
        <dbReference type="ARBA" id="ARBA00023140"/>
    </source>
</evidence>
<organism evidence="21 22">
    <name type="scientific">Eremothecium gossypii (strain ATCC 10895 / CBS 109.51 / FGSC 9923 / NRRL Y-1056)</name>
    <name type="common">Yeast</name>
    <name type="synonym">Ashbya gossypii</name>
    <dbReference type="NCBI Taxonomy" id="284811"/>
    <lineage>
        <taxon>Eukaryota</taxon>
        <taxon>Fungi</taxon>
        <taxon>Dikarya</taxon>
        <taxon>Ascomycota</taxon>
        <taxon>Saccharomycotina</taxon>
        <taxon>Saccharomycetes</taxon>
        <taxon>Saccharomycetales</taxon>
        <taxon>Saccharomycetaceae</taxon>
        <taxon>Eremothecium</taxon>
    </lineage>
</organism>
<evidence type="ECO:0000256" key="18">
    <source>
        <dbReference type="PIRSR" id="PIRSR600542-1"/>
    </source>
</evidence>
<dbReference type="InterPro" id="IPR039551">
    <property type="entry name" value="Cho/carn_acyl_trans"/>
</dbReference>
<dbReference type="FunFam" id="3.30.559.70:FF:000007">
    <property type="entry name" value="Carnitine O-acetyltransferase, mitochondrial"/>
    <property type="match status" value="1"/>
</dbReference>
<keyword evidence="12" id="KW-0576">Peroxisome</keyword>
<dbReference type="RefSeq" id="NP_982666.1">
    <property type="nucleotide sequence ID" value="NM_208019.1"/>
</dbReference>
<dbReference type="GO" id="GO:0005743">
    <property type="term" value="C:mitochondrial inner membrane"/>
    <property type="evidence" value="ECO:0007669"/>
    <property type="project" value="UniProtKB-SubCell"/>
</dbReference>
<dbReference type="Proteomes" id="UP000000591">
    <property type="component" value="Chromosome I"/>
</dbReference>
<dbReference type="GO" id="GO:0004092">
    <property type="term" value="F:carnitine O-acetyltransferase activity"/>
    <property type="evidence" value="ECO:0000318"/>
    <property type="project" value="GO_Central"/>
</dbReference>
<proteinExistence type="inferred from homology"/>
<evidence type="ECO:0000256" key="1">
    <source>
        <dbReference type="ARBA" id="ARBA00004275"/>
    </source>
</evidence>
<dbReference type="EMBL" id="AE016814">
    <property type="protein sequence ID" value="AAS50490.1"/>
    <property type="molecule type" value="Genomic_DNA"/>
</dbReference>
<dbReference type="GO" id="GO:0005739">
    <property type="term" value="C:mitochondrion"/>
    <property type="evidence" value="ECO:0000318"/>
    <property type="project" value="GO_Central"/>
</dbReference>
<protein>
    <recommendedName>
        <fullName evidence="17">Carnitine O-acetyltransferase, mitochondrial</fullName>
        <ecNumber evidence="16">2.3.1.7</ecNumber>
    </recommendedName>
</protein>
<evidence type="ECO:0000256" key="11">
    <source>
        <dbReference type="ARBA" id="ARBA00023136"/>
    </source>
</evidence>
<dbReference type="InterPro" id="IPR000542">
    <property type="entry name" value="Carn_acyl_trans"/>
</dbReference>
<evidence type="ECO:0000256" key="17">
    <source>
        <dbReference type="ARBA" id="ARBA00073438"/>
    </source>
</evidence>
<keyword evidence="10" id="KW-0496">Mitochondrion</keyword>
<evidence type="ECO:0000256" key="2">
    <source>
        <dbReference type="ARBA" id="ARBA00004443"/>
    </source>
</evidence>
<dbReference type="PANTHER" id="PTHR22589:SF103">
    <property type="entry name" value="CARNITINE O-ACETYL-TRANSFERASE, ISOFORM A-RELATED"/>
    <property type="match status" value="1"/>
</dbReference>
<dbReference type="FunCoup" id="Q75EF7">
    <property type="interactions" value="217"/>
</dbReference>
<evidence type="ECO:0000256" key="6">
    <source>
        <dbReference type="ARBA" id="ARBA00022792"/>
    </source>
</evidence>
<evidence type="ECO:0000313" key="22">
    <source>
        <dbReference type="Proteomes" id="UP000000591"/>
    </source>
</evidence>
<dbReference type="EC" id="2.3.1.7" evidence="16"/>
<feature type="active site" description="Proton acceptor" evidence="18">
    <location>
        <position position="359"/>
    </location>
</feature>
<dbReference type="Gene3D" id="3.30.559.10">
    <property type="entry name" value="Chloramphenicol acetyltransferase-like domain"/>
    <property type="match status" value="1"/>
</dbReference>
<dbReference type="GO" id="GO:0009437">
    <property type="term" value="P:carnitine metabolic process"/>
    <property type="evidence" value="ECO:0000318"/>
    <property type="project" value="GO_Central"/>
</dbReference>
<gene>
    <name evidence="21" type="ORF">AGOS_AAR124C</name>
</gene>
<evidence type="ECO:0000256" key="7">
    <source>
        <dbReference type="ARBA" id="ARBA00022832"/>
    </source>
</evidence>
<dbReference type="InterPro" id="IPR042231">
    <property type="entry name" value="Cho/carn_acyl_trans_2"/>
</dbReference>
<keyword evidence="8" id="KW-0809">Transit peptide</keyword>
<dbReference type="AlphaFoldDB" id="Q75EF7"/>
<dbReference type="KEGG" id="ago:AGOS_AAR124C"/>
<evidence type="ECO:0000256" key="13">
    <source>
        <dbReference type="ARBA" id="ARBA00023315"/>
    </source>
</evidence>
<dbReference type="HOGENOM" id="CLU_013513_5_1_1"/>
<evidence type="ECO:0000256" key="10">
    <source>
        <dbReference type="ARBA" id="ARBA00023128"/>
    </source>
</evidence>
<sequence length="650" mass="73426">MIRCRQAQVILRRSMATRAFAFETGNGEQYVAREANQHYQQQRPGFKGVTFAQQGKLPSLPVPALGETLQRYLQSVEPLCGSQEELARQRELCAEFEAGAGQELHARLEAFARDKRNWMSEFWDNQSYLEYNDPIVPYVSYFYGHRPLAGPQRVLEQDHLVKATALVSAVVKFIEVLKDEALPAEQVRGAPFCMNSFNLMFNTSRLPGKGRDSNVFYSLYENDFITVAYRGQFYKVVTHEGGRPLGPGAIWQQLYDVVNKAAVGKGAGDHAGVGLLTTLPRDEWYVAHRHLEVNAVSRASLETIHRSSFLLALDTDQHPISLEDKAHNNWHGDGVNRFNDKALQFFVCGNGVSGFLAEHSKMDGTPTLFLNQYVMSELSRLDAADFINQIKTTAPGSNYQPKHLPFVVTPALQEMIRDAEGQFRDVIGEHDLRVWNYVKYGKKAIKAFGFSPDAYIQQIIQLAIYKYVGRQLPTYEAGSTRKFFKGRTEAGRGVSPASAKFVKTWQSPEASPSEKIAALRESAKNHSSLLKMAADGQGVDRHFFGMKNMLRDGEEHPALFRDPLFQHSCTWYVSTSQLSSEYFEGYGWSQVNENGFGLAYMINNDWLHINIVTKPKKSGYSVHELHYYLTEAANEMYELLSNETKVSSKL</sequence>
<keyword evidence="11" id="KW-0472">Membrane</keyword>
<evidence type="ECO:0000256" key="14">
    <source>
        <dbReference type="ARBA" id="ARBA00052702"/>
    </source>
</evidence>
<keyword evidence="13 19" id="KW-0012">Acyltransferase</keyword>
<keyword evidence="6" id="KW-0999">Mitochondrion inner membrane</keyword>
<evidence type="ECO:0000256" key="15">
    <source>
        <dbReference type="ARBA" id="ARBA00053195"/>
    </source>
</evidence>
<dbReference type="OMA" id="KMDGTPT"/>
<reference evidence="22" key="2">
    <citation type="journal article" date="2013" name="G3 (Bethesda)">
        <title>Genomes of Ashbya fungi isolated from insects reveal four mating-type loci, numerous translocations, lack of transposons, and distinct gene duplications.</title>
        <authorList>
            <person name="Dietrich F.S."/>
            <person name="Voegeli S."/>
            <person name="Kuo S."/>
            <person name="Philippsen P."/>
        </authorList>
    </citation>
    <scope>GENOME REANNOTATION</scope>
    <source>
        <strain evidence="22">ATCC 10895 / CBS 109.51 / FGSC 9923 / NRRL Y-1056</strain>
    </source>
</reference>
<evidence type="ECO:0000256" key="16">
    <source>
        <dbReference type="ARBA" id="ARBA00066910"/>
    </source>
</evidence>
<dbReference type="OrthoDB" id="240216at2759"/>
<evidence type="ECO:0000256" key="5">
    <source>
        <dbReference type="ARBA" id="ARBA00022679"/>
    </source>
</evidence>
<dbReference type="InterPro" id="IPR023213">
    <property type="entry name" value="CAT-like_dom_sf"/>
</dbReference>
<dbReference type="GO" id="GO:0006631">
    <property type="term" value="P:fatty acid metabolic process"/>
    <property type="evidence" value="ECO:0007669"/>
    <property type="project" value="UniProtKB-KW"/>
</dbReference>
<dbReference type="Gene3D" id="3.30.559.70">
    <property type="entry name" value="Choline/Carnitine o-acyltransferase, domain 2"/>
    <property type="match status" value="1"/>
</dbReference>
<dbReference type="PROSITE" id="PS00439">
    <property type="entry name" value="ACYLTRANSF_C_1"/>
    <property type="match status" value="1"/>
</dbReference>
<dbReference type="Pfam" id="PF00755">
    <property type="entry name" value="Carn_acyltransf"/>
    <property type="match status" value="1"/>
</dbReference>
<dbReference type="PROSITE" id="PS00440">
    <property type="entry name" value="ACYLTRANSF_C_2"/>
    <property type="match status" value="1"/>
</dbReference>
<keyword evidence="4" id="KW-0813">Transport</keyword>
<name>Q75EF7_EREGS</name>
<dbReference type="SUPFAM" id="SSF52777">
    <property type="entry name" value="CoA-dependent acyltransferases"/>
    <property type="match status" value="2"/>
</dbReference>
<comment type="subcellular location">
    <subcellularLocation>
        <location evidence="2">Mitochondrion inner membrane</location>
        <topology evidence="2">Peripheral membrane protein</topology>
        <orientation evidence="2">Matrix side</orientation>
    </subcellularLocation>
    <subcellularLocation>
        <location evidence="1">Peroxisome</location>
    </subcellularLocation>
</comment>
<evidence type="ECO:0000259" key="20">
    <source>
        <dbReference type="Pfam" id="PF00755"/>
    </source>
</evidence>
<dbReference type="GO" id="GO:0005777">
    <property type="term" value="C:peroxisome"/>
    <property type="evidence" value="ECO:0000318"/>
    <property type="project" value="GO_Central"/>
</dbReference>
<comment type="function">
    <text evidence="15">Carnitine acetylase is specific for short chain fatty acids. Carnitine acetylase seems to affect the flux through the pyruvate dehydrogenase complex. It may be involved as well in the transport of acetyl-CoA into mitochondria.</text>
</comment>
<evidence type="ECO:0000313" key="21">
    <source>
        <dbReference type="EMBL" id="AAS50490.1"/>
    </source>
</evidence>
<dbReference type="GeneID" id="4618632"/>
<dbReference type="eggNOG" id="KOG3717">
    <property type="taxonomic scope" value="Eukaryota"/>
</dbReference>
<keyword evidence="22" id="KW-1185">Reference proteome</keyword>
<evidence type="ECO:0000256" key="4">
    <source>
        <dbReference type="ARBA" id="ARBA00022448"/>
    </source>
</evidence>
<evidence type="ECO:0000256" key="8">
    <source>
        <dbReference type="ARBA" id="ARBA00022946"/>
    </source>
</evidence>